<reference evidence="1" key="1">
    <citation type="journal article" date="2020" name="Stud. Mycol.">
        <title>101 Dothideomycetes genomes: a test case for predicting lifestyles and emergence of pathogens.</title>
        <authorList>
            <person name="Haridas S."/>
            <person name="Albert R."/>
            <person name="Binder M."/>
            <person name="Bloem J."/>
            <person name="Labutti K."/>
            <person name="Salamov A."/>
            <person name="Andreopoulos B."/>
            <person name="Baker S."/>
            <person name="Barry K."/>
            <person name="Bills G."/>
            <person name="Bluhm B."/>
            <person name="Cannon C."/>
            <person name="Castanera R."/>
            <person name="Culley D."/>
            <person name="Daum C."/>
            <person name="Ezra D."/>
            <person name="Gonzalez J."/>
            <person name="Henrissat B."/>
            <person name="Kuo A."/>
            <person name="Liang C."/>
            <person name="Lipzen A."/>
            <person name="Lutzoni F."/>
            <person name="Magnuson J."/>
            <person name="Mondo S."/>
            <person name="Nolan M."/>
            <person name="Ohm R."/>
            <person name="Pangilinan J."/>
            <person name="Park H.-J."/>
            <person name="Ramirez L."/>
            <person name="Alfaro M."/>
            <person name="Sun H."/>
            <person name="Tritt A."/>
            <person name="Yoshinaga Y."/>
            <person name="Zwiers L.-H."/>
            <person name="Turgeon B."/>
            <person name="Goodwin S."/>
            <person name="Spatafora J."/>
            <person name="Crous P."/>
            <person name="Grigoriev I."/>
        </authorList>
    </citation>
    <scope>NUCLEOTIDE SEQUENCE</scope>
    <source>
        <strain evidence="1">CBS 101060</strain>
    </source>
</reference>
<dbReference type="AlphaFoldDB" id="A0A9P4VL07"/>
<protein>
    <recommendedName>
        <fullName evidence="3">F-box domain-containing protein</fullName>
    </recommendedName>
</protein>
<organism evidence="1 2">
    <name type="scientific">Patellaria atrata CBS 101060</name>
    <dbReference type="NCBI Taxonomy" id="1346257"/>
    <lineage>
        <taxon>Eukaryota</taxon>
        <taxon>Fungi</taxon>
        <taxon>Dikarya</taxon>
        <taxon>Ascomycota</taxon>
        <taxon>Pezizomycotina</taxon>
        <taxon>Dothideomycetes</taxon>
        <taxon>Dothideomycetes incertae sedis</taxon>
        <taxon>Patellariales</taxon>
        <taxon>Patellariaceae</taxon>
        <taxon>Patellaria</taxon>
    </lineage>
</organism>
<evidence type="ECO:0000313" key="2">
    <source>
        <dbReference type="Proteomes" id="UP000799429"/>
    </source>
</evidence>
<evidence type="ECO:0008006" key="3">
    <source>
        <dbReference type="Google" id="ProtNLM"/>
    </source>
</evidence>
<name>A0A9P4VL07_9PEZI</name>
<comment type="caution">
    <text evidence="1">The sequence shown here is derived from an EMBL/GenBank/DDBJ whole genome shotgun (WGS) entry which is preliminary data.</text>
</comment>
<keyword evidence="2" id="KW-1185">Reference proteome</keyword>
<accession>A0A9P4VL07</accession>
<proteinExistence type="predicted"/>
<sequence>MASYTVANKPNGLAVRVIHIPELAKEIVDWVHETKDLLNVALTCNALCIPAYQNLHATLSCFSLFKPCPLNHLVGFPDDRQAMVFKYIKKLILGLSHLTEYSGAPLTILECLEITYQ</sequence>
<gene>
    <name evidence="1" type="ORF">M501DRAFT_211662</name>
</gene>
<evidence type="ECO:0000313" key="1">
    <source>
        <dbReference type="EMBL" id="KAF2836966.1"/>
    </source>
</evidence>
<dbReference type="EMBL" id="MU006101">
    <property type="protein sequence ID" value="KAF2836966.1"/>
    <property type="molecule type" value="Genomic_DNA"/>
</dbReference>
<dbReference type="Proteomes" id="UP000799429">
    <property type="component" value="Unassembled WGS sequence"/>
</dbReference>